<dbReference type="PANTHER" id="PTHR30055:SF148">
    <property type="entry name" value="TETR-FAMILY TRANSCRIPTIONAL REGULATOR"/>
    <property type="match status" value="1"/>
</dbReference>
<dbReference type="GO" id="GO:0003700">
    <property type="term" value="F:DNA-binding transcription factor activity"/>
    <property type="evidence" value="ECO:0007669"/>
    <property type="project" value="TreeGrafter"/>
</dbReference>
<protein>
    <recommendedName>
        <fullName evidence="5">HTH tetR-type domain-containing protein</fullName>
    </recommendedName>
</protein>
<proteinExistence type="predicted"/>
<dbReference type="SUPFAM" id="SSF48498">
    <property type="entry name" value="Tetracyclin repressor-like, C-terminal domain"/>
    <property type="match status" value="1"/>
</dbReference>
<dbReference type="InterPro" id="IPR050109">
    <property type="entry name" value="HTH-type_TetR-like_transc_reg"/>
</dbReference>
<dbReference type="Pfam" id="PF16859">
    <property type="entry name" value="TetR_C_11"/>
    <property type="match status" value="1"/>
</dbReference>
<evidence type="ECO:0000313" key="7">
    <source>
        <dbReference type="Proteomes" id="UP000237682"/>
    </source>
</evidence>
<evidence type="ECO:0000256" key="1">
    <source>
        <dbReference type="ARBA" id="ARBA00023015"/>
    </source>
</evidence>
<sequence length="194" mass="22070">METHKAILHAAAELLERAPYRDISVERIAALAGVGKQTIYRWYDSKADLLLDAYLARCTEVLPPMVAGGEPMMNFRNYVRRLAEYLNDPMMEGASRALLAEAQFERPFRERFSEIVMKRRQEIARAFVISAMHKKQIRDDVDPDTVLDLIMSPIFQRFHTTVTPPDAAYVDKIFDMVLAGLAVRNEPAARVAAE</sequence>
<name>A0A2S9Q5B9_9HYPH</name>
<dbReference type="RefSeq" id="WP_105865203.1">
    <property type="nucleotide sequence ID" value="NZ_PUEJ01000013.1"/>
</dbReference>
<feature type="domain" description="HTH tetR-type" evidence="5">
    <location>
        <begin position="1"/>
        <end position="61"/>
    </location>
</feature>
<reference evidence="6 7" key="1">
    <citation type="submission" date="2018-02" db="EMBL/GenBank/DDBJ databases">
        <title>Whole genome sequencing of endophytic bacterium.</title>
        <authorList>
            <person name="Eedara R."/>
            <person name="Podile A.R."/>
        </authorList>
    </citation>
    <scope>NUCLEOTIDE SEQUENCE [LARGE SCALE GENOMIC DNA]</scope>
    <source>
        <strain evidence="6 7">RP1T</strain>
    </source>
</reference>
<dbReference type="InterPro" id="IPR011075">
    <property type="entry name" value="TetR_C"/>
</dbReference>
<dbReference type="PROSITE" id="PS50977">
    <property type="entry name" value="HTH_TETR_2"/>
    <property type="match status" value="1"/>
</dbReference>
<dbReference type="Pfam" id="PF00440">
    <property type="entry name" value="TetR_N"/>
    <property type="match status" value="1"/>
</dbReference>
<dbReference type="InterPro" id="IPR036271">
    <property type="entry name" value="Tet_transcr_reg_TetR-rel_C_sf"/>
</dbReference>
<keyword evidence="3" id="KW-0804">Transcription</keyword>
<evidence type="ECO:0000256" key="2">
    <source>
        <dbReference type="ARBA" id="ARBA00023125"/>
    </source>
</evidence>
<evidence type="ECO:0000313" key="6">
    <source>
        <dbReference type="EMBL" id="PRH84546.1"/>
    </source>
</evidence>
<dbReference type="SUPFAM" id="SSF46689">
    <property type="entry name" value="Homeodomain-like"/>
    <property type="match status" value="1"/>
</dbReference>
<keyword evidence="7" id="KW-1185">Reference proteome</keyword>
<dbReference type="PRINTS" id="PR00455">
    <property type="entry name" value="HTHTETR"/>
</dbReference>
<keyword evidence="1" id="KW-0805">Transcription regulation</keyword>
<dbReference type="OrthoDB" id="5292901at2"/>
<dbReference type="Gene3D" id="1.10.10.60">
    <property type="entry name" value="Homeodomain-like"/>
    <property type="match status" value="1"/>
</dbReference>
<evidence type="ECO:0000259" key="5">
    <source>
        <dbReference type="PROSITE" id="PS50977"/>
    </source>
</evidence>
<dbReference type="AlphaFoldDB" id="A0A2S9Q5B9"/>
<dbReference type="InterPro" id="IPR009057">
    <property type="entry name" value="Homeodomain-like_sf"/>
</dbReference>
<dbReference type="EMBL" id="PUEJ01000013">
    <property type="protein sequence ID" value="PRH84546.1"/>
    <property type="molecule type" value="Genomic_DNA"/>
</dbReference>
<dbReference type="InterPro" id="IPR001647">
    <property type="entry name" value="HTH_TetR"/>
</dbReference>
<organism evidence="6 7">
    <name type="scientific">Labrys okinawensis</name>
    <dbReference type="NCBI Taxonomy" id="346911"/>
    <lineage>
        <taxon>Bacteria</taxon>
        <taxon>Pseudomonadati</taxon>
        <taxon>Pseudomonadota</taxon>
        <taxon>Alphaproteobacteria</taxon>
        <taxon>Hyphomicrobiales</taxon>
        <taxon>Xanthobacteraceae</taxon>
        <taxon>Labrys</taxon>
    </lineage>
</organism>
<dbReference type="Proteomes" id="UP000237682">
    <property type="component" value="Unassembled WGS sequence"/>
</dbReference>
<comment type="caution">
    <text evidence="6">The sequence shown here is derived from an EMBL/GenBank/DDBJ whole genome shotgun (WGS) entry which is preliminary data.</text>
</comment>
<accession>A0A2S9Q5B9</accession>
<gene>
    <name evidence="6" type="ORF">C5L14_27255</name>
</gene>
<evidence type="ECO:0000256" key="3">
    <source>
        <dbReference type="ARBA" id="ARBA00023163"/>
    </source>
</evidence>
<dbReference type="Gene3D" id="1.10.357.10">
    <property type="entry name" value="Tetracycline Repressor, domain 2"/>
    <property type="match status" value="1"/>
</dbReference>
<dbReference type="PANTHER" id="PTHR30055">
    <property type="entry name" value="HTH-TYPE TRANSCRIPTIONAL REGULATOR RUTR"/>
    <property type="match status" value="1"/>
</dbReference>
<dbReference type="GO" id="GO:0000976">
    <property type="term" value="F:transcription cis-regulatory region binding"/>
    <property type="evidence" value="ECO:0007669"/>
    <property type="project" value="TreeGrafter"/>
</dbReference>
<feature type="DNA-binding region" description="H-T-H motif" evidence="4">
    <location>
        <begin position="24"/>
        <end position="43"/>
    </location>
</feature>
<evidence type="ECO:0000256" key="4">
    <source>
        <dbReference type="PROSITE-ProRule" id="PRU00335"/>
    </source>
</evidence>
<keyword evidence="2 4" id="KW-0238">DNA-binding</keyword>